<evidence type="ECO:0000256" key="6">
    <source>
        <dbReference type="SAM" id="MobiDB-lite"/>
    </source>
</evidence>
<dbReference type="Gene3D" id="3.30.160.60">
    <property type="entry name" value="Classic Zinc Finger"/>
    <property type="match status" value="1"/>
</dbReference>
<evidence type="ECO:0000256" key="4">
    <source>
        <dbReference type="ARBA" id="ARBA00022833"/>
    </source>
</evidence>
<evidence type="ECO:0000259" key="7">
    <source>
        <dbReference type="PROSITE" id="PS50157"/>
    </source>
</evidence>
<feature type="region of interest" description="Disordered" evidence="6">
    <location>
        <begin position="258"/>
        <end position="284"/>
    </location>
</feature>
<dbReference type="GO" id="GO:0008270">
    <property type="term" value="F:zinc ion binding"/>
    <property type="evidence" value="ECO:0007669"/>
    <property type="project" value="UniProtKB-KW"/>
</dbReference>
<keyword evidence="3 5" id="KW-0863">Zinc-finger</keyword>
<dbReference type="GO" id="GO:0005634">
    <property type="term" value="C:nucleus"/>
    <property type="evidence" value="ECO:0007669"/>
    <property type="project" value="TreeGrafter"/>
</dbReference>
<dbReference type="PANTHER" id="PTHR23057:SF0">
    <property type="entry name" value="JUXTAPOSED WITH ANOTHER ZINC FINGER PROTEIN 1"/>
    <property type="match status" value="1"/>
</dbReference>
<dbReference type="Proteomes" id="UP000076738">
    <property type="component" value="Unassembled WGS sequence"/>
</dbReference>
<name>A0A167R5X7_CALVF</name>
<dbReference type="AlphaFoldDB" id="A0A167R5X7"/>
<feature type="compositionally biased region" description="Polar residues" evidence="6">
    <location>
        <begin position="130"/>
        <end position="144"/>
    </location>
</feature>
<dbReference type="SUPFAM" id="SSF57667">
    <property type="entry name" value="beta-beta-alpha zinc fingers"/>
    <property type="match status" value="1"/>
</dbReference>
<feature type="domain" description="C2H2-type" evidence="7">
    <location>
        <begin position="286"/>
        <end position="319"/>
    </location>
</feature>
<dbReference type="PANTHER" id="PTHR23057">
    <property type="entry name" value="JUXTAPOSED WITH ANOTHER ZINC FINGER PROTEIN 1"/>
    <property type="match status" value="1"/>
</dbReference>
<dbReference type="InterPro" id="IPR036236">
    <property type="entry name" value="Znf_C2H2_sf"/>
</dbReference>
<evidence type="ECO:0000256" key="1">
    <source>
        <dbReference type="ARBA" id="ARBA00022723"/>
    </source>
</evidence>
<dbReference type="PROSITE" id="PS50157">
    <property type="entry name" value="ZINC_FINGER_C2H2_2"/>
    <property type="match status" value="1"/>
</dbReference>
<reference evidence="8 9" key="1">
    <citation type="journal article" date="2016" name="Mol. Biol. Evol.">
        <title>Comparative Genomics of Early-Diverging Mushroom-Forming Fungi Provides Insights into the Origins of Lignocellulose Decay Capabilities.</title>
        <authorList>
            <person name="Nagy L.G."/>
            <person name="Riley R."/>
            <person name="Tritt A."/>
            <person name="Adam C."/>
            <person name="Daum C."/>
            <person name="Floudas D."/>
            <person name="Sun H."/>
            <person name="Yadav J.S."/>
            <person name="Pangilinan J."/>
            <person name="Larsson K.H."/>
            <person name="Matsuura K."/>
            <person name="Barry K."/>
            <person name="Labutti K."/>
            <person name="Kuo R."/>
            <person name="Ohm R.A."/>
            <person name="Bhattacharya S.S."/>
            <person name="Shirouzu T."/>
            <person name="Yoshinaga Y."/>
            <person name="Martin F.M."/>
            <person name="Grigoriev I.V."/>
            <person name="Hibbett D.S."/>
        </authorList>
    </citation>
    <scope>NUCLEOTIDE SEQUENCE [LARGE SCALE GENOMIC DNA]</scope>
    <source>
        <strain evidence="8 9">TUFC12733</strain>
    </source>
</reference>
<evidence type="ECO:0000256" key="5">
    <source>
        <dbReference type="PROSITE-ProRule" id="PRU00042"/>
    </source>
</evidence>
<organism evidence="8 9">
    <name type="scientific">Calocera viscosa (strain TUFC12733)</name>
    <dbReference type="NCBI Taxonomy" id="1330018"/>
    <lineage>
        <taxon>Eukaryota</taxon>
        <taxon>Fungi</taxon>
        <taxon>Dikarya</taxon>
        <taxon>Basidiomycota</taxon>
        <taxon>Agaricomycotina</taxon>
        <taxon>Dacrymycetes</taxon>
        <taxon>Dacrymycetales</taxon>
        <taxon>Dacrymycetaceae</taxon>
        <taxon>Calocera</taxon>
    </lineage>
</organism>
<dbReference type="OrthoDB" id="3269380at2759"/>
<evidence type="ECO:0000313" key="8">
    <source>
        <dbReference type="EMBL" id="KZP00592.1"/>
    </source>
</evidence>
<keyword evidence="1" id="KW-0479">Metal-binding</keyword>
<accession>A0A167R5X7</accession>
<keyword evidence="9" id="KW-1185">Reference proteome</keyword>
<evidence type="ECO:0000256" key="3">
    <source>
        <dbReference type="ARBA" id="ARBA00022771"/>
    </source>
</evidence>
<dbReference type="InterPro" id="IPR013087">
    <property type="entry name" value="Znf_C2H2_type"/>
</dbReference>
<keyword evidence="2" id="KW-0677">Repeat</keyword>
<dbReference type="EMBL" id="KV417269">
    <property type="protein sequence ID" value="KZP00592.1"/>
    <property type="molecule type" value="Genomic_DNA"/>
</dbReference>
<feature type="region of interest" description="Disordered" evidence="6">
    <location>
        <begin position="123"/>
        <end position="160"/>
    </location>
</feature>
<feature type="compositionally biased region" description="Basic and acidic residues" evidence="6">
    <location>
        <begin position="264"/>
        <end position="280"/>
    </location>
</feature>
<evidence type="ECO:0000256" key="2">
    <source>
        <dbReference type="ARBA" id="ARBA00022737"/>
    </source>
</evidence>
<gene>
    <name evidence="8" type="ORF">CALVIDRAFT_533593</name>
</gene>
<evidence type="ECO:0000313" key="9">
    <source>
        <dbReference type="Proteomes" id="UP000076738"/>
    </source>
</evidence>
<dbReference type="InterPro" id="IPR051580">
    <property type="entry name" value="ZnF-Chromatin_assoc"/>
</dbReference>
<keyword evidence="4" id="KW-0862">Zinc</keyword>
<dbReference type="STRING" id="1330018.A0A167R5X7"/>
<proteinExistence type="predicted"/>
<sequence>MATVAPVDIQNYSTHFRSSSLSESDDQIMLHESVSHWRDAMEMEIEITPASPHTVPSVLSPSSFQYPPTMQWEGTSPPTPALFDAWPAVDQNYCKDFTCCGLELPGLHELLQHYEERHVQHQQFSDDESLLTSPITPLTASPRSSVGPEGPATPPPSSFPYTPTDMKFSYPAYPAYPTASFYNPEFPVSEPYAAALPHVPSLVPEYDVMQGFDPLDHDSPAYSVPPSLVNKPLPEKPRGLGITIPSIDTKALTAGPLAGRKVKYGKDRKSKKDDELPEGQKRHKPFKCKVPGCTKAYLNSNGLRYHMQKGTCVLSGPAPEEA</sequence>
<protein>
    <recommendedName>
        <fullName evidence="7">C2H2-type domain-containing protein</fullName>
    </recommendedName>
</protein>